<comment type="caution">
    <text evidence="14">The sequence shown here is derived from an EMBL/GenBank/DDBJ whole genome shotgun (WGS) entry which is preliminary data.</text>
</comment>
<gene>
    <name evidence="14" type="ORF">OXX778_LOCUS1019</name>
</gene>
<keyword evidence="15" id="KW-1185">Reference proteome</keyword>
<dbReference type="Gene3D" id="3.40.50.300">
    <property type="entry name" value="P-loop containing nucleotide triphosphate hydrolases"/>
    <property type="match status" value="1"/>
</dbReference>
<dbReference type="Pfam" id="PF00025">
    <property type="entry name" value="Arf"/>
    <property type="match status" value="1"/>
</dbReference>
<keyword evidence="7" id="KW-0256">Endoplasmic reticulum</keyword>
<evidence type="ECO:0000256" key="3">
    <source>
        <dbReference type="ARBA" id="ARBA00007507"/>
    </source>
</evidence>
<evidence type="ECO:0000256" key="2">
    <source>
        <dbReference type="ARBA" id="ARBA00004555"/>
    </source>
</evidence>
<dbReference type="GO" id="GO:0005794">
    <property type="term" value="C:Golgi apparatus"/>
    <property type="evidence" value="ECO:0007669"/>
    <property type="project" value="UniProtKB-SubCell"/>
</dbReference>
<dbReference type="AlphaFoldDB" id="A0A813MCX2"/>
<comment type="similarity">
    <text evidence="3">Belongs to the small GTPase superfamily. SAR1 family.</text>
</comment>
<evidence type="ECO:0000313" key="15">
    <source>
        <dbReference type="Proteomes" id="UP000663879"/>
    </source>
</evidence>
<sequence length="66" mass="7788">MNLLPNKNGACGEEELRHYFRLNGRTTGKTYIPKEKLQTRPMELFMCSVKQKEGYGEAFRWLSNYL</sequence>
<keyword evidence="6 13" id="KW-0547">Nucleotide-binding</keyword>
<dbReference type="InterPro" id="IPR006687">
    <property type="entry name" value="Small_GTPase_SAR1"/>
</dbReference>
<evidence type="ECO:0000256" key="7">
    <source>
        <dbReference type="ARBA" id="ARBA00022824"/>
    </source>
</evidence>
<dbReference type="GO" id="GO:0003925">
    <property type="term" value="F:G protein activity"/>
    <property type="evidence" value="ECO:0007669"/>
    <property type="project" value="UniProtKB-EC"/>
</dbReference>
<dbReference type="GO" id="GO:0016192">
    <property type="term" value="P:vesicle-mediated transport"/>
    <property type="evidence" value="ECO:0007669"/>
    <property type="project" value="UniProtKB-KW"/>
</dbReference>
<dbReference type="InterPro" id="IPR027417">
    <property type="entry name" value="P-loop_NTPase"/>
</dbReference>
<evidence type="ECO:0000256" key="8">
    <source>
        <dbReference type="ARBA" id="ARBA00022892"/>
    </source>
</evidence>
<keyword evidence="8" id="KW-0931">ER-Golgi transport</keyword>
<keyword evidence="10" id="KW-0333">Golgi apparatus</keyword>
<feature type="binding site" evidence="13">
    <location>
        <position position="49"/>
    </location>
    <ligand>
        <name>GTP</name>
        <dbReference type="ChEBI" id="CHEBI:37565"/>
    </ligand>
</feature>
<evidence type="ECO:0000256" key="13">
    <source>
        <dbReference type="PIRSR" id="PIRSR606687-2"/>
    </source>
</evidence>
<keyword evidence="9" id="KW-0653">Protein transport</keyword>
<evidence type="ECO:0000313" key="14">
    <source>
        <dbReference type="EMBL" id="CAF0710771.1"/>
    </source>
</evidence>
<reference evidence="14" key="1">
    <citation type="submission" date="2021-02" db="EMBL/GenBank/DDBJ databases">
        <authorList>
            <person name="Nowell W R."/>
        </authorList>
    </citation>
    <scope>NUCLEOTIDE SEQUENCE</scope>
    <source>
        <strain evidence="14">Ploen Becks lab</strain>
    </source>
</reference>
<dbReference type="Proteomes" id="UP000663879">
    <property type="component" value="Unassembled WGS sequence"/>
</dbReference>
<organism evidence="14 15">
    <name type="scientific">Brachionus calyciflorus</name>
    <dbReference type="NCBI Taxonomy" id="104777"/>
    <lineage>
        <taxon>Eukaryota</taxon>
        <taxon>Metazoa</taxon>
        <taxon>Spiralia</taxon>
        <taxon>Gnathifera</taxon>
        <taxon>Rotifera</taxon>
        <taxon>Eurotatoria</taxon>
        <taxon>Monogononta</taxon>
        <taxon>Pseudotrocha</taxon>
        <taxon>Ploima</taxon>
        <taxon>Brachionidae</taxon>
        <taxon>Brachionus</taxon>
    </lineage>
</organism>
<dbReference type="GO" id="GO:0005783">
    <property type="term" value="C:endoplasmic reticulum"/>
    <property type="evidence" value="ECO:0007669"/>
    <property type="project" value="UniProtKB-SubCell"/>
</dbReference>
<comment type="catalytic activity">
    <reaction evidence="12">
        <text>GTP + H2O = GDP + phosphate + H(+)</text>
        <dbReference type="Rhea" id="RHEA:19669"/>
        <dbReference type="ChEBI" id="CHEBI:15377"/>
        <dbReference type="ChEBI" id="CHEBI:15378"/>
        <dbReference type="ChEBI" id="CHEBI:37565"/>
        <dbReference type="ChEBI" id="CHEBI:43474"/>
        <dbReference type="ChEBI" id="CHEBI:58189"/>
        <dbReference type="EC" id="3.6.5.2"/>
    </reaction>
    <physiologicalReaction direction="left-to-right" evidence="12">
        <dbReference type="Rhea" id="RHEA:19670"/>
    </physiologicalReaction>
</comment>
<evidence type="ECO:0000256" key="5">
    <source>
        <dbReference type="ARBA" id="ARBA00022448"/>
    </source>
</evidence>
<evidence type="ECO:0000256" key="10">
    <source>
        <dbReference type="ARBA" id="ARBA00023034"/>
    </source>
</evidence>
<comment type="subcellular location">
    <subcellularLocation>
        <location evidence="1">Endoplasmic reticulum</location>
    </subcellularLocation>
    <subcellularLocation>
        <location evidence="2">Golgi apparatus</location>
    </subcellularLocation>
</comment>
<dbReference type="EC" id="3.6.5.2" evidence="4"/>
<evidence type="ECO:0000256" key="9">
    <source>
        <dbReference type="ARBA" id="ARBA00022927"/>
    </source>
</evidence>
<dbReference type="GO" id="GO:0005525">
    <property type="term" value="F:GTP binding"/>
    <property type="evidence" value="ECO:0007669"/>
    <property type="project" value="UniProtKB-KW"/>
</dbReference>
<proteinExistence type="inferred from homology"/>
<keyword evidence="11" id="KW-0342">GTP-binding</keyword>
<dbReference type="GO" id="GO:0006886">
    <property type="term" value="P:intracellular protein transport"/>
    <property type="evidence" value="ECO:0007669"/>
    <property type="project" value="InterPro"/>
</dbReference>
<evidence type="ECO:0000256" key="12">
    <source>
        <dbReference type="ARBA" id="ARBA00047660"/>
    </source>
</evidence>
<evidence type="ECO:0000256" key="6">
    <source>
        <dbReference type="ARBA" id="ARBA00022741"/>
    </source>
</evidence>
<accession>A0A813MCX2</accession>
<dbReference type="OrthoDB" id="15478at2759"/>
<dbReference type="InterPro" id="IPR006689">
    <property type="entry name" value="Small_GTPase_ARF/SAR"/>
</dbReference>
<evidence type="ECO:0000256" key="4">
    <source>
        <dbReference type="ARBA" id="ARBA00011984"/>
    </source>
</evidence>
<keyword evidence="5" id="KW-0813">Transport</keyword>
<name>A0A813MCX2_9BILA</name>
<dbReference type="PANTHER" id="PTHR45684">
    <property type="entry name" value="RE74312P"/>
    <property type="match status" value="1"/>
</dbReference>
<dbReference type="EMBL" id="CAJNOC010000058">
    <property type="protein sequence ID" value="CAF0710771.1"/>
    <property type="molecule type" value="Genomic_DNA"/>
</dbReference>
<evidence type="ECO:0000256" key="11">
    <source>
        <dbReference type="ARBA" id="ARBA00023134"/>
    </source>
</evidence>
<evidence type="ECO:0000256" key="1">
    <source>
        <dbReference type="ARBA" id="ARBA00004240"/>
    </source>
</evidence>
<protein>
    <recommendedName>
        <fullName evidence="4">small monomeric GTPase</fullName>
        <ecNumber evidence="4">3.6.5.2</ecNumber>
    </recommendedName>
</protein>